<dbReference type="GO" id="GO:0046872">
    <property type="term" value="F:metal ion binding"/>
    <property type="evidence" value="ECO:0007669"/>
    <property type="project" value="UniProtKB-KW"/>
</dbReference>
<feature type="binding site" evidence="3">
    <location>
        <position position="61"/>
    </location>
    <ligand>
        <name>Mg(2+)</name>
        <dbReference type="ChEBI" id="CHEBI:18420"/>
        <label>1</label>
    </ligand>
</feature>
<feature type="binding site" evidence="3">
    <location>
        <position position="265"/>
    </location>
    <ligand>
        <name>Mg(2+)</name>
        <dbReference type="ChEBI" id="CHEBI:18420"/>
        <label>1</label>
    </ligand>
</feature>
<dbReference type="Pfam" id="PF03747">
    <property type="entry name" value="ADP_ribosyl_GH"/>
    <property type="match status" value="1"/>
</dbReference>
<name>A0A812A243_9EURY</name>
<dbReference type="Gene3D" id="1.10.4080.10">
    <property type="entry name" value="ADP-ribosylation/Crystallin J1"/>
    <property type="match status" value="1"/>
</dbReference>
<gene>
    <name evidence="4" type="ORF">DNFNHJIP_00404</name>
</gene>
<feature type="binding site" evidence="3">
    <location>
        <position position="264"/>
    </location>
    <ligand>
        <name>Mg(2+)</name>
        <dbReference type="ChEBI" id="CHEBI:18420"/>
        <label>1</label>
    </ligand>
</feature>
<evidence type="ECO:0000256" key="3">
    <source>
        <dbReference type="PIRSR" id="PIRSR605502-1"/>
    </source>
</evidence>
<keyword evidence="2" id="KW-0378">Hydrolase</keyword>
<evidence type="ECO:0008006" key="6">
    <source>
        <dbReference type="Google" id="ProtNLM"/>
    </source>
</evidence>
<dbReference type="PANTHER" id="PTHR16222">
    <property type="entry name" value="ADP-RIBOSYLGLYCOHYDROLASE"/>
    <property type="match status" value="1"/>
</dbReference>
<proteinExistence type="inferred from homology"/>
<evidence type="ECO:0000256" key="2">
    <source>
        <dbReference type="ARBA" id="ARBA00022801"/>
    </source>
</evidence>
<dbReference type="EMBL" id="CAJHZY010000039">
    <property type="protein sequence ID" value="CAD7766999.1"/>
    <property type="molecule type" value="Genomic_DNA"/>
</dbReference>
<dbReference type="SUPFAM" id="SSF101478">
    <property type="entry name" value="ADP-ribosylglycohydrolase"/>
    <property type="match status" value="1"/>
</dbReference>
<comment type="cofactor">
    <cofactor evidence="3">
        <name>Mg(2+)</name>
        <dbReference type="ChEBI" id="CHEBI:18420"/>
    </cofactor>
    <text evidence="3">Binds 2 magnesium ions per subunit.</text>
</comment>
<dbReference type="GO" id="GO:0016787">
    <property type="term" value="F:hydrolase activity"/>
    <property type="evidence" value="ECO:0007669"/>
    <property type="project" value="UniProtKB-KW"/>
</dbReference>
<dbReference type="PANTHER" id="PTHR16222:SF24">
    <property type="entry name" value="ADP-RIBOSYLHYDROLASE ARH3"/>
    <property type="match status" value="1"/>
</dbReference>
<organism evidence="4 5">
    <name type="scientific">Candidatus Argoarchaeum ethanivorans</name>
    <dbReference type="NCBI Taxonomy" id="2608793"/>
    <lineage>
        <taxon>Archaea</taxon>
        <taxon>Methanobacteriati</taxon>
        <taxon>Methanobacteriota</taxon>
        <taxon>Stenosarchaea group</taxon>
        <taxon>Methanomicrobia</taxon>
        <taxon>Methanosarcinales</taxon>
        <taxon>Methanosarcinales incertae sedis</taxon>
        <taxon>GOM Arc I cluster</taxon>
        <taxon>Candidatus Argoarchaeum</taxon>
    </lineage>
</organism>
<keyword evidence="3" id="KW-0460">Magnesium</keyword>
<protein>
    <recommendedName>
        <fullName evidence="6">ADP-ribosylglycohydrolase</fullName>
    </recommendedName>
</protein>
<dbReference type="InterPro" id="IPR036705">
    <property type="entry name" value="Ribosyl_crysJ1_sf"/>
</dbReference>
<evidence type="ECO:0000256" key="1">
    <source>
        <dbReference type="ARBA" id="ARBA00010702"/>
    </source>
</evidence>
<feature type="binding site" evidence="3">
    <location>
        <position position="262"/>
    </location>
    <ligand>
        <name>Mg(2+)</name>
        <dbReference type="ChEBI" id="CHEBI:18420"/>
        <label>1</label>
    </ligand>
</feature>
<evidence type="ECO:0000313" key="5">
    <source>
        <dbReference type="Proteomes" id="UP000614580"/>
    </source>
</evidence>
<comment type="similarity">
    <text evidence="1">Belongs to the ADP-ribosylglycohydrolase family.</text>
</comment>
<dbReference type="InterPro" id="IPR005502">
    <property type="entry name" value="Ribosyl_crysJ1"/>
</dbReference>
<feature type="binding site" evidence="3">
    <location>
        <position position="62"/>
    </location>
    <ligand>
        <name>Mg(2+)</name>
        <dbReference type="ChEBI" id="CHEBI:18420"/>
        <label>1</label>
    </ligand>
</feature>
<feature type="binding site" evidence="3">
    <location>
        <position position="60"/>
    </location>
    <ligand>
        <name>Mg(2+)</name>
        <dbReference type="ChEBI" id="CHEBI:18420"/>
        <label>1</label>
    </ligand>
</feature>
<keyword evidence="3" id="KW-0479">Metal-binding</keyword>
<comment type="caution">
    <text evidence="4">The sequence shown here is derived from an EMBL/GenBank/DDBJ whole genome shotgun (WGS) entry which is preliminary data.</text>
</comment>
<dbReference type="AlphaFoldDB" id="A0A812A243"/>
<sequence>MNVISKYKGCLIGAAVGDALGMQTEGLNRDEIASVFGVVRDYGRAPISYPNRKLKKGQYTDDTEQIILLTESIAEANEFDVEVFATNIKKWGKKLIEKPSLNRTVGPTSMQAIKNMLSGACWQDSGLNSDSCGSAMRVAPIGLLSSDIDQVVELAALSSRPTHTSTGGIAGAVAIALAVSMNIRDVSIPELIYNIVSRIKKIDQTLAESIQKLVTSPAEDFFGKNGVSSSVYETVPASFFIFINHIDSFEDAMITAANIGGDTDSVACMTGAMLGARLGMDAIPRRWVLGLENRGYIERLAVQLSKLLPCKSFFYGENV</sequence>
<evidence type="ECO:0000313" key="4">
    <source>
        <dbReference type="EMBL" id="CAD7766999.1"/>
    </source>
</evidence>
<dbReference type="InterPro" id="IPR050792">
    <property type="entry name" value="ADP-ribosylglycohydrolase"/>
</dbReference>
<accession>A0A812A243</accession>
<reference evidence="4" key="1">
    <citation type="submission" date="2020-12" db="EMBL/GenBank/DDBJ databases">
        <authorList>
            <person name="Hahn C.J."/>
            <person name="Laso-Perez R."/>
            <person name="Vulcano F."/>
            <person name="Vaziourakis K.-M."/>
            <person name="Stokke R."/>
            <person name="Steen I.H."/>
            <person name="Teske A."/>
            <person name="Boetius A."/>
            <person name="Liebeke M."/>
            <person name="Amann R."/>
            <person name="Knittel K."/>
        </authorList>
    </citation>
    <scope>NUCLEOTIDE SEQUENCE</scope>
    <source>
        <strain evidence="4">Gfbio:c6db26ca-90af-429b-aeed-0e3e8aed0b5e:GoM-Arc1_AMV-AAA_792_C10</strain>
    </source>
</reference>
<dbReference type="Proteomes" id="UP000614580">
    <property type="component" value="Unassembled WGS sequence"/>
</dbReference>